<keyword evidence="1" id="KW-0472">Membrane</keyword>
<gene>
    <name evidence="2" type="ORF">MAR_029280</name>
</gene>
<dbReference type="Proteomes" id="UP001164746">
    <property type="component" value="Chromosome 2"/>
</dbReference>
<organism evidence="2 3">
    <name type="scientific">Mya arenaria</name>
    <name type="common">Soft-shell clam</name>
    <dbReference type="NCBI Taxonomy" id="6604"/>
    <lineage>
        <taxon>Eukaryota</taxon>
        <taxon>Metazoa</taxon>
        <taxon>Spiralia</taxon>
        <taxon>Lophotrochozoa</taxon>
        <taxon>Mollusca</taxon>
        <taxon>Bivalvia</taxon>
        <taxon>Autobranchia</taxon>
        <taxon>Heteroconchia</taxon>
        <taxon>Euheterodonta</taxon>
        <taxon>Imparidentia</taxon>
        <taxon>Neoheterodontei</taxon>
        <taxon>Myida</taxon>
        <taxon>Myoidea</taxon>
        <taxon>Myidae</taxon>
        <taxon>Mya</taxon>
    </lineage>
</organism>
<dbReference type="PANTHER" id="PTHR45964">
    <property type="entry name" value="WSCD FAMILY MEMBER CG9164"/>
    <property type="match status" value="1"/>
</dbReference>
<feature type="transmembrane region" description="Helical" evidence="1">
    <location>
        <begin position="7"/>
        <end position="24"/>
    </location>
</feature>
<keyword evidence="1" id="KW-0812">Transmembrane</keyword>
<protein>
    <submittedName>
        <fullName evidence="2">WSCD-like protein</fullName>
    </submittedName>
</protein>
<evidence type="ECO:0000256" key="1">
    <source>
        <dbReference type="SAM" id="Phobius"/>
    </source>
</evidence>
<dbReference type="InterPro" id="IPR051589">
    <property type="entry name" value="Sialate-O-sulfotransferase"/>
</dbReference>
<reference evidence="2" key="1">
    <citation type="submission" date="2022-11" db="EMBL/GenBank/DDBJ databases">
        <title>Centuries of genome instability and evolution in soft-shell clam transmissible cancer (bioRxiv).</title>
        <authorList>
            <person name="Hart S.F.M."/>
            <person name="Yonemitsu M.A."/>
            <person name="Giersch R.M."/>
            <person name="Beal B.F."/>
            <person name="Arriagada G."/>
            <person name="Davis B.W."/>
            <person name="Ostrander E.A."/>
            <person name="Goff S.P."/>
            <person name="Metzger M.J."/>
        </authorList>
    </citation>
    <scope>NUCLEOTIDE SEQUENCE</scope>
    <source>
        <strain evidence="2">MELC-2E11</strain>
        <tissue evidence="2">Siphon/mantle</tissue>
    </source>
</reference>
<sequence length="265" mass="30481">MRQKRKQYVLTTVLVGCVMFAVMFNDTLLQSMGNMTLVRPYLPAIIPQLPDTTFKINSTLCKHVIAVSKKHNFTWILARRRNLESDISKYVNVHNEHKSQKSEVINFRGKDDNCSEWLPKQLEIVPVKVPRTALSSPYHSGNTWLRHLVQQATGYGTSTVYCDKELLAKGYPFECEKKQQDRTILIKTHKPEMGSFGRNMSLPFAKRLVERMPEYNRANGEEVNLNCFNGGRTSIIIGFMSSMVQCFPFCIHAYAMMWLENSNGF</sequence>
<name>A0ABY7DNL3_MYAAR</name>
<proteinExistence type="predicted"/>
<accession>A0ABY7DNL3</accession>
<dbReference type="PANTHER" id="PTHR45964:SF5">
    <property type="entry name" value="WSCD FAMILY MEMBER CG9164"/>
    <property type="match status" value="1"/>
</dbReference>
<dbReference type="EMBL" id="CP111013">
    <property type="protein sequence ID" value="WAQ96590.1"/>
    <property type="molecule type" value="Genomic_DNA"/>
</dbReference>
<dbReference type="PROSITE" id="PS51257">
    <property type="entry name" value="PROKAR_LIPOPROTEIN"/>
    <property type="match status" value="1"/>
</dbReference>
<keyword evidence="3" id="KW-1185">Reference proteome</keyword>
<keyword evidence="1" id="KW-1133">Transmembrane helix</keyword>
<evidence type="ECO:0000313" key="2">
    <source>
        <dbReference type="EMBL" id="WAQ96590.1"/>
    </source>
</evidence>
<evidence type="ECO:0000313" key="3">
    <source>
        <dbReference type="Proteomes" id="UP001164746"/>
    </source>
</evidence>